<proteinExistence type="predicted"/>
<sequence>LLVNERIVKAEGFVDSGASINTVTPEFVERLGLMDTVHERQTMISLTMANSTSVVLPKQIVELTVQWSHTMLRFAYYQYQTEGTSYLECHSFKNIRPAMTVLLTRLAKLMARHMRNRTKPSVANSAERQSKLGETKIISLKQLPRLLKKPREVEYVFVIQPTSGNPVKRAKNMDDYVDHPAYPYLQKYQGLFRQKLPAELPTASHGQHEMDVKSNE</sequence>
<gene>
    <name evidence="1" type="ORF">GN958_ATG20246</name>
</gene>
<dbReference type="Proteomes" id="UP000704712">
    <property type="component" value="Unassembled WGS sequence"/>
</dbReference>
<name>A0A8S9TVE7_PHYIN</name>
<comment type="caution">
    <text evidence="1">The sequence shown here is derived from an EMBL/GenBank/DDBJ whole genome shotgun (WGS) entry which is preliminary data.</text>
</comment>
<dbReference type="CDD" id="cd00303">
    <property type="entry name" value="retropepsin_like"/>
    <property type="match status" value="1"/>
</dbReference>
<organism evidence="1 2">
    <name type="scientific">Phytophthora infestans</name>
    <name type="common">Potato late blight agent</name>
    <name type="synonym">Botrytis infestans</name>
    <dbReference type="NCBI Taxonomy" id="4787"/>
    <lineage>
        <taxon>Eukaryota</taxon>
        <taxon>Sar</taxon>
        <taxon>Stramenopiles</taxon>
        <taxon>Oomycota</taxon>
        <taxon>Peronosporomycetes</taxon>
        <taxon>Peronosporales</taxon>
        <taxon>Peronosporaceae</taxon>
        <taxon>Phytophthora</taxon>
    </lineage>
</organism>
<protein>
    <submittedName>
        <fullName evidence="1">Uncharacterized protein</fullName>
    </submittedName>
</protein>
<dbReference type="EMBL" id="JAACNO010002824">
    <property type="protein sequence ID" value="KAF4130544.1"/>
    <property type="molecule type" value="Genomic_DNA"/>
</dbReference>
<reference evidence="1" key="1">
    <citation type="submission" date="2020-03" db="EMBL/GenBank/DDBJ databases">
        <title>Hybrid Assembly of Korean Phytophthora infestans isolates.</title>
        <authorList>
            <person name="Prokchorchik M."/>
            <person name="Lee Y."/>
            <person name="Seo J."/>
            <person name="Cho J.-H."/>
            <person name="Park Y.-E."/>
            <person name="Jang D.-C."/>
            <person name="Im J.-S."/>
            <person name="Choi J.-G."/>
            <person name="Park H.-J."/>
            <person name="Lee G.-B."/>
            <person name="Lee Y.-G."/>
            <person name="Hong S.-Y."/>
            <person name="Cho K."/>
            <person name="Sohn K.H."/>
        </authorList>
    </citation>
    <scope>NUCLEOTIDE SEQUENCE</scope>
    <source>
        <strain evidence="1">KR_2_A2</strain>
    </source>
</reference>
<accession>A0A8S9TVE7</accession>
<dbReference type="Gene3D" id="2.40.70.10">
    <property type="entry name" value="Acid Proteases"/>
    <property type="match status" value="1"/>
</dbReference>
<feature type="non-terminal residue" evidence="1">
    <location>
        <position position="1"/>
    </location>
</feature>
<feature type="non-terminal residue" evidence="1">
    <location>
        <position position="216"/>
    </location>
</feature>
<evidence type="ECO:0000313" key="2">
    <source>
        <dbReference type="Proteomes" id="UP000704712"/>
    </source>
</evidence>
<dbReference type="AlphaFoldDB" id="A0A8S9TVE7"/>
<evidence type="ECO:0000313" key="1">
    <source>
        <dbReference type="EMBL" id="KAF4130544.1"/>
    </source>
</evidence>
<dbReference type="InterPro" id="IPR021109">
    <property type="entry name" value="Peptidase_aspartic_dom_sf"/>
</dbReference>